<dbReference type="PANTHER" id="PTHR43976">
    <property type="entry name" value="SHORT CHAIN DEHYDROGENASE"/>
    <property type="match status" value="1"/>
</dbReference>
<dbReference type="PRINTS" id="PR00080">
    <property type="entry name" value="SDRFAMILY"/>
</dbReference>
<evidence type="ECO:0000313" key="4">
    <source>
        <dbReference type="EMBL" id="EEV19036.1"/>
    </source>
</evidence>
<dbReference type="Gene3D" id="3.40.50.720">
    <property type="entry name" value="NAD(P)-binding Rossmann-like Domain"/>
    <property type="match status" value="1"/>
</dbReference>
<comment type="similarity">
    <text evidence="1 3">Belongs to the short-chain dehydrogenases/reductases (SDR) family.</text>
</comment>
<dbReference type="STRING" id="824.CGRAC_0155"/>
<dbReference type="EMBL" id="ACYG01000004">
    <property type="protein sequence ID" value="EEV19036.1"/>
    <property type="molecule type" value="Genomic_DNA"/>
</dbReference>
<dbReference type="SUPFAM" id="SSF51735">
    <property type="entry name" value="NAD(P)-binding Rossmann-fold domains"/>
    <property type="match status" value="1"/>
</dbReference>
<dbReference type="RefSeq" id="WP_005869042.1">
    <property type="nucleotide sequence ID" value="NZ_ACYG01000004.1"/>
</dbReference>
<dbReference type="Pfam" id="PF00106">
    <property type="entry name" value="adh_short"/>
    <property type="match status" value="1"/>
</dbReference>
<evidence type="ECO:0000313" key="5">
    <source>
        <dbReference type="Proteomes" id="UP000005709"/>
    </source>
</evidence>
<dbReference type="OrthoDB" id="5359522at2"/>
<dbReference type="InterPro" id="IPR051911">
    <property type="entry name" value="SDR_oxidoreductase"/>
</dbReference>
<sequence length="302" mass="33136">MENQIWLITAATGGFGESLAKYALSRGDKVVATSRTMKKLNEKFGGESENFLPFELKFEGDLQAKFKALIEATQKKFGRIDNLVNNAGYGLLGIVEETGEADLRTQFEINVFAPFLLTQAALKLMRPQAIKDGGSEEKVVARIFNLSSIGGFRTSGASTPYCMSKFAVSALSEGLNLELNQFGIRAINVMPTGFRTEFLGESLKTGAGAIKDYNEFRSATIEKFKAYNGKQPGNPATFGPVMFEISRQTMPAQYLFMGSSAFKNAEQKMALVMADMKDTRSIAGEAMDFKDATESAFDKRNK</sequence>
<dbReference type="InterPro" id="IPR002347">
    <property type="entry name" value="SDR_fam"/>
</dbReference>
<keyword evidence="5" id="KW-1185">Reference proteome</keyword>
<evidence type="ECO:0000256" key="3">
    <source>
        <dbReference type="RuleBase" id="RU000363"/>
    </source>
</evidence>
<dbReference type="GO" id="GO:0016491">
    <property type="term" value="F:oxidoreductase activity"/>
    <property type="evidence" value="ECO:0007669"/>
    <property type="project" value="UniProtKB-KW"/>
</dbReference>
<dbReference type="Proteomes" id="UP000005709">
    <property type="component" value="Unassembled WGS sequence"/>
</dbReference>
<comment type="caution">
    <text evidence="4">The sequence shown here is derived from an EMBL/GenBank/DDBJ whole genome shotgun (WGS) entry which is preliminary data.</text>
</comment>
<evidence type="ECO:0000256" key="1">
    <source>
        <dbReference type="ARBA" id="ARBA00006484"/>
    </source>
</evidence>
<dbReference type="InterPro" id="IPR036291">
    <property type="entry name" value="NAD(P)-bd_dom_sf"/>
</dbReference>
<protein>
    <submittedName>
        <fullName evidence="4">Oxidoreductase, short chain dehydrogenase/reductase family protein</fullName>
    </submittedName>
</protein>
<dbReference type="eggNOG" id="COG1028">
    <property type="taxonomic scope" value="Bacteria"/>
</dbReference>
<evidence type="ECO:0000256" key="2">
    <source>
        <dbReference type="ARBA" id="ARBA00023002"/>
    </source>
</evidence>
<dbReference type="AlphaFoldDB" id="C8PDW4"/>
<keyword evidence="2" id="KW-0560">Oxidoreductase</keyword>
<dbReference type="PRINTS" id="PR00081">
    <property type="entry name" value="GDHRDH"/>
</dbReference>
<reference evidence="4 5" key="1">
    <citation type="submission" date="2009-07" db="EMBL/GenBank/DDBJ databases">
        <authorList>
            <person name="Madupu R."/>
            <person name="Sebastian Y."/>
            <person name="Durkin A.S."/>
            <person name="Torralba M."/>
            <person name="Methe B."/>
            <person name="Sutton G.G."/>
            <person name="Strausberg R.L."/>
            <person name="Nelson K.E."/>
        </authorList>
    </citation>
    <scope>NUCLEOTIDE SEQUENCE [LARGE SCALE GENOMIC DNA]</scope>
    <source>
        <strain evidence="4 5">RM3268</strain>
    </source>
</reference>
<name>C8PDW4_9BACT</name>
<gene>
    <name evidence="4" type="ORF">CAMGR0001_0670</name>
</gene>
<dbReference type="PANTHER" id="PTHR43976:SF16">
    <property type="entry name" value="SHORT-CHAIN DEHYDROGENASE_REDUCTASE FAMILY PROTEIN"/>
    <property type="match status" value="1"/>
</dbReference>
<organism evidence="4 5">
    <name type="scientific">Campylobacter gracilis RM3268</name>
    <dbReference type="NCBI Taxonomy" id="553220"/>
    <lineage>
        <taxon>Bacteria</taxon>
        <taxon>Pseudomonadati</taxon>
        <taxon>Campylobacterota</taxon>
        <taxon>Epsilonproteobacteria</taxon>
        <taxon>Campylobacterales</taxon>
        <taxon>Campylobacteraceae</taxon>
        <taxon>Campylobacter</taxon>
    </lineage>
</organism>
<accession>C8PDW4</accession>
<proteinExistence type="inferred from homology"/>